<dbReference type="EMBL" id="GL945432">
    <property type="protein sequence ID" value="EGO26698.1"/>
    <property type="molecule type" value="Genomic_DNA"/>
</dbReference>
<dbReference type="PIRSF" id="PIRSF037226">
    <property type="entry name" value="Amidohydrolase_ACY1L2_prd"/>
    <property type="match status" value="1"/>
</dbReference>
<dbReference type="SUPFAM" id="SSF53187">
    <property type="entry name" value="Zn-dependent exopeptidases"/>
    <property type="match status" value="1"/>
</dbReference>
<accession>F8NR49</accession>
<dbReference type="CDD" id="cd05672">
    <property type="entry name" value="M20_ACY1L2-like"/>
    <property type="match status" value="1"/>
</dbReference>
<dbReference type="Pfam" id="PF01546">
    <property type="entry name" value="Peptidase_M20"/>
    <property type="match status" value="1"/>
</dbReference>
<dbReference type="Gene3D" id="3.40.630.10">
    <property type="entry name" value="Zn peptidases"/>
    <property type="match status" value="1"/>
</dbReference>
<dbReference type="OrthoDB" id="6119954at2759"/>
<dbReference type="NCBIfam" id="TIGR01891">
    <property type="entry name" value="amidohydrolases"/>
    <property type="match status" value="1"/>
</dbReference>
<dbReference type="InterPro" id="IPR052030">
    <property type="entry name" value="Peptidase_M20/M20A_hydrolases"/>
</dbReference>
<name>F8NR49_SERL9</name>
<dbReference type="InterPro" id="IPR017439">
    <property type="entry name" value="Amidohydrolase"/>
</dbReference>
<dbReference type="Proteomes" id="UP000008064">
    <property type="component" value="Unassembled WGS sequence"/>
</dbReference>
<proteinExistence type="inferred from homology"/>
<dbReference type="Gene3D" id="3.30.70.360">
    <property type="match status" value="1"/>
</dbReference>
<dbReference type="GO" id="GO:0016805">
    <property type="term" value="F:dipeptidase activity"/>
    <property type="evidence" value="ECO:0007669"/>
    <property type="project" value="InterPro"/>
</dbReference>
<gene>
    <name evidence="3" type="ORF">SERLADRAFT_436510</name>
</gene>
<evidence type="ECO:0000313" key="3">
    <source>
        <dbReference type="EMBL" id="EGO26698.1"/>
    </source>
</evidence>
<dbReference type="SUPFAM" id="SSF55031">
    <property type="entry name" value="Bacterial exopeptidase dimerisation domain"/>
    <property type="match status" value="1"/>
</dbReference>
<dbReference type="InterPro" id="IPR002933">
    <property type="entry name" value="Peptidase_M20"/>
</dbReference>
<dbReference type="AlphaFoldDB" id="F8NR49"/>
<protein>
    <recommendedName>
        <fullName evidence="2">Peptidase M20 domain-containing protein 2</fullName>
    </recommendedName>
</protein>
<dbReference type="RefSeq" id="XP_007316871.1">
    <property type="nucleotide sequence ID" value="XM_007316809.1"/>
</dbReference>
<dbReference type="InterPro" id="IPR017144">
    <property type="entry name" value="Xaa-Arg_dipeptidase"/>
</dbReference>
<sequence length="428" mass="46420">MALDTSIIWRPEDDPLVRPPLEKGDVYRPDILKIVEATIDGMSEDLRNLSLDIHDHPEIKFEEKYAHDAYTGFMEKMGFVVTRNFHLPTAWVATYTHGQGGRVLGINSEVDALPGIGHACGHNLIGIAGVAVACGAKAALQQLGISGKIVLLGTPGEEGGFGKNMLLEKGAYEEMDVCLMCHPAPGPRHSISLSSSLALSRVEVEFRPRFRAHAALSPWEGKNAQDAAVSAYNNIALLRQQIKPTHRVHGIFDKGKDWAVNIIPDNSKMSWYVRAPTTTEAQETTKRVIACFEAAAIATGCSVKIDTLLGCSDIRQNKALGDELADVTRKRYGAIDYEWGIHSASTDFGDITYALPSLHPGFSIPTVPDGGNHTPAFTDAARTEVSHNACLVVSKALTAVGMRVLTDDAFLSKAKETFEEGKISMNSQ</sequence>
<dbReference type="GeneID" id="18814702"/>
<evidence type="ECO:0000256" key="1">
    <source>
        <dbReference type="ARBA" id="ARBA00006247"/>
    </source>
</evidence>
<organism>
    <name type="scientific">Serpula lacrymans var. lacrymans (strain S7.9)</name>
    <name type="common">Dry rot fungus</name>
    <dbReference type="NCBI Taxonomy" id="578457"/>
    <lineage>
        <taxon>Eukaryota</taxon>
        <taxon>Fungi</taxon>
        <taxon>Dikarya</taxon>
        <taxon>Basidiomycota</taxon>
        <taxon>Agaricomycotina</taxon>
        <taxon>Agaricomycetes</taxon>
        <taxon>Agaricomycetidae</taxon>
        <taxon>Boletales</taxon>
        <taxon>Coniophorineae</taxon>
        <taxon>Serpulaceae</taxon>
        <taxon>Serpula</taxon>
    </lineage>
</organism>
<dbReference type="HOGENOM" id="CLU_031812_1_1_1"/>
<reference evidence="3" key="1">
    <citation type="submission" date="2011-04" db="EMBL/GenBank/DDBJ databases">
        <title>Evolution of plant cell wall degrading machinery underlies the functional diversity of forest fungi.</title>
        <authorList>
            <consortium name="US DOE Joint Genome Institute (JGI-PGF)"/>
            <person name="Eastwood D.C."/>
            <person name="Floudas D."/>
            <person name="Binder M."/>
            <person name="Majcherczyk A."/>
            <person name="Schneider P."/>
            <person name="Aerts A."/>
            <person name="Asiegbu F.O."/>
            <person name="Baker S.E."/>
            <person name="Barry K."/>
            <person name="Bendiksby M."/>
            <person name="Blumentritt M."/>
            <person name="Coutinho P.M."/>
            <person name="Cullen D."/>
            <person name="Cullen D."/>
            <person name="Gathman A."/>
            <person name="Goodell B."/>
            <person name="Henrissat B."/>
            <person name="Ihrmark K."/>
            <person name="Kauserud H."/>
            <person name="Kohler A."/>
            <person name="LaButti K."/>
            <person name="Lapidus A."/>
            <person name="Lavin J.L."/>
            <person name="Lee Y.-H."/>
            <person name="Lindquist E."/>
            <person name="Lilly W."/>
            <person name="Lucas S."/>
            <person name="Morin E."/>
            <person name="Murat C."/>
            <person name="Oguiza J.A."/>
            <person name="Park J."/>
            <person name="Pisabarro A.G."/>
            <person name="Riley R."/>
            <person name="Rosling A."/>
            <person name="Salamov A."/>
            <person name="Schmidt O."/>
            <person name="Schmutz J."/>
            <person name="Skrede I."/>
            <person name="Stenlid J."/>
            <person name="Wiebenga A."/>
            <person name="Xie X."/>
            <person name="Kues U."/>
            <person name="Hibbett D.S."/>
            <person name="Hoffmeister D."/>
            <person name="Hogberg N."/>
            <person name="Martin F."/>
            <person name="Grigoriev I.V."/>
            <person name="Watkinson S.C."/>
        </authorList>
    </citation>
    <scope>NUCLEOTIDE SEQUENCE</scope>
    <source>
        <strain evidence="3">S7.9</strain>
    </source>
</reference>
<dbReference type="PANTHER" id="PTHR30575:SF0">
    <property type="entry name" value="XAA-ARG DIPEPTIDASE"/>
    <property type="match status" value="1"/>
</dbReference>
<comment type="similarity">
    <text evidence="1 2">Belongs to the peptidase M20A family.</text>
</comment>
<evidence type="ECO:0000256" key="2">
    <source>
        <dbReference type="PIRNR" id="PIRNR037226"/>
    </source>
</evidence>
<dbReference type="KEGG" id="sla:SERLADRAFT_436510"/>
<dbReference type="FunFam" id="3.30.70.360:FF:000004">
    <property type="entry name" value="Peptidase M20 domain-containing protein 2"/>
    <property type="match status" value="1"/>
</dbReference>
<dbReference type="InterPro" id="IPR036264">
    <property type="entry name" value="Bact_exopeptidase_dim_dom"/>
</dbReference>
<dbReference type="PANTHER" id="PTHR30575">
    <property type="entry name" value="PEPTIDASE M20"/>
    <property type="match status" value="1"/>
</dbReference>